<name>A0ABU0A3G3_9BACI</name>
<keyword evidence="1" id="KW-1133">Transmembrane helix</keyword>
<keyword evidence="1" id="KW-0472">Membrane</keyword>
<protein>
    <recommendedName>
        <fullName evidence="4">J domain-containing protein</fullName>
    </recommendedName>
</protein>
<dbReference type="EMBL" id="JAUSUG010000042">
    <property type="protein sequence ID" value="MDQ0258019.1"/>
    <property type="molecule type" value="Genomic_DNA"/>
</dbReference>
<evidence type="ECO:0008006" key="4">
    <source>
        <dbReference type="Google" id="ProtNLM"/>
    </source>
</evidence>
<dbReference type="Proteomes" id="UP001230005">
    <property type="component" value="Unassembled WGS sequence"/>
</dbReference>
<evidence type="ECO:0000313" key="3">
    <source>
        <dbReference type="Proteomes" id="UP001230005"/>
    </source>
</evidence>
<evidence type="ECO:0000256" key="1">
    <source>
        <dbReference type="SAM" id="Phobius"/>
    </source>
</evidence>
<feature type="transmembrane region" description="Helical" evidence="1">
    <location>
        <begin position="89"/>
        <end position="108"/>
    </location>
</feature>
<sequence>MDIQKAYEILDISRESSIEEIEEKYFLWIRIAKAQEQKGITDPNELINMDEITEAFNVIRNHLLEEASSKEGKKPKSPFREKMDHFFDYYKFHTVAAVFTLILAFFLIQSIVENRQEQARLAALPPVDIEIMMYGEYFNDDISPLENNIAAMFPDWERIEVNLVYGPTEVTTEFDIGAVQKNAITLMMEVPDIYIMDLHHFRKFFEDGPFQPLDPILENEVEQLEDDRLYYLQMQNDDQERLYGIDIAGSDIFNGVELVGKEKIAIIRLDADKEENAITFLQSVINGLTEE</sequence>
<reference evidence="2 3" key="1">
    <citation type="submission" date="2023-07" db="EMBL/GenBank/DDBJ databases">
        <title>Genomic Encyclopedia of Type Strains, Phase IV (KMG-IV): sequencing the most valuable type-strain genomes for metagenomic binning, comparative biology and taxonomic classification.</title>
        <authorList>
            <person name="Goeker M."/>
        </authorList>
    </citation>
    <scope>NUCLEOTIDE SEQUENCE [LARGE SCALE GENOMIC DNA]</scope>
    <source>
        <strain evidence="2 3">DSM 9768</strain>
    </source>
</reference>
<keyword evidence="3" id="KW-1185">Reference proteome</keyword>
<accession>A0ABU0A3G3</accession>
<proteinExistence type="predicted"/>
<dbReference type="RefSeq" id="WP_307332653.1">
    <property type="nucleotide sequence ID" value="NZ_JAUSUG010000042.1"/>
</dbReference>
<gene>
    <name evidence="2" type="ORF">J2S74_005482</name>
</gene>
<evidence type="ECO:0000313" key="2">
    <source>
        <dbReference type="EMBL" id="MDQ0258019.1"/>
    </source>
</evidence>
<organism evidence="2 3">
    <name type="scientific">Evansella vedderi</name>
    <dbReference type="NCBI Taxonomy" id="38282"/>
    <lineage>
        <taxon>Bacteria</taxon>
        <taxon>Bacillati</taxon>
        <taxon>Bacillota</taxon>
        <taxon>Bacilli</taxon>
        <taxon>Bacillales</taxon>
        <taxon>Bacillaceae</taxon>
        <taxon>Evansella</taxon>
    </lineage>
</organism>
<comment type="caution">
    <text evidence="2">The sequence shown here is derived from an EMBL/GenBank/DDBJ whole genome shotgun (WGS) entry which is preliminary data.</text>
</comment>
<keyword evidence="1" id="KW-0812">Transmembrane</keyword>